<feature type="domain" description="Carbohydrate kinase PfkB" evidence="7">
    <location>
        <begin position="8"/>
        <end position="294"/>
    </location>
</feature>
<evidence type="ECO:0000313" key="9">
    <source>
        <dbReference type="Proteomes" id="UP000188912"/>
    </source>
</evidence>
<dbReference type="NCBIfam" id="TIGR03168">
    <property type="entry name" value="1-PFK"/>
    <property type="match status" value="1"/>
</dbReference>
<dbReference type="InterPro" id="IPR011611">
    <property type="entry name" value="PfkB_dom"/>
</dbReference>
<organism evidence="8 9">
    <name type="scientific">Candidatus Tokpelaia hoelldobleri</name>
    <dbReference type="NCBI Taxonomy" id="1902579"/>
    <lineage>
        <taxon>Bacteria</taxon>
        <taxon>Pseudomonadati</taxon>
        <taxon>Pseudomonadota</taxon>
        <taxon>Alphaproteobacteria</taxon>
        <taxon>Hyphomicrobiales</taxon>
        <taxon>Candidatus Tokpelaia</taxon>
    </lineage>
</organism>
<dbReference type="PROSITE" id="PS00583">
    <property type="entry name" value="PFKB_KINASES_1"/>
    <property type="match status" value="1"/>
</dbReference>
<evidence type="ECO:0000313" key="8">
    <source>
        <dbReference type="EMBL" id="AQS41517.1"/>
    </source>
</evidence>
<dbReference type="PANTHER" id="PTHR46566">
    <property type="entry name" value="1-PHOSPHOFRUCTOKINASE-RELATED"/>
    <property type="match status" value="1"/>
</dbReference>
<dbReference type="GO" id="GO:0003872">
    <property type="term" value="F:6-phosphofructokinase activity"/>
    <property type="evidence" value="ECO:0007669"/>
    <property type="project" value="TreeGrafter"/>
</dbReference>
<keyword evidence="3" id="KW-0547">Nucleotide-binding</keyword>
<dbReference type="CDD" id="cd01164">
    <property type="entry name" value="FruK_PfkB_like"/>
    <property type="match status" value="1"/>
</dbReference>
<name>A0A1U9JUG3_9HYPH</name>
<dbReference type="InterPro" id="IPR029056">
    <property type="entry name" value="Ribokinase-like"/>
</dbReference>
<dbReference type="KEGG" id="thd:BHV28_08180"/>
<comment type="similarity">
    <text evidence="1 6">Belongs to the carbohydrate kinase PfkB family.</text>
</comment>
<dbReference type="PANTHER" id="PTHR46566:SF2">
    <property type="entry name" value="ATP-DEPENDENT 6-PHOSPHOFRUCTOKINASE ISOZYME 2"/>
    <property type="match status" value="1"/>
</dbReference>
<protein>
    <recommendedName>
        <fullName evidence="6">Phosphofructokinase</fullName>
    </recommendedName>
</protein>
<dbReference type="SUPFAM" id="SSF53613">
    <property type="entry name" value="Ribokinase-like"/>
    <property type="match status" value="1"/>
</dbReference>
<accession>A0A1U9JUG3</accession>
<evidence type="ECO:0000256" key="1">
    <source>
        <dbReference type="ARBA" id="ARBA00010688"/>
    </source>
</evidence>
<dbReference type="GO" id="GO:0005524">
    <property type="term" value="F:ATP binding"/>
    <property type="evidence" value="ECO:0007669"/>
    <property type="project" value="UniProtKB-KW"/>
</dbReference>
<keyword evidence="9" id="KW-1185">Reference proteome</keyword>
<dbReference type="InterPro" id="IPR017583">
    <property type="entry name" value="Tagatose/fructose_Pkinase"/>
</dbReference>
<proteinExistence type="inferred from homology"/>
<evidence type="ECO:0000256" key="4">
    <source>
        <dbReference type="ARBA" id="ARBA00022777"/>
    </source>
</evidence>
<reference evidence="8 9" key="1">
    <citation type="journal article" date="2010" name="Science">
        <title>Genomic comparison of the ants Camponotus floridanus and Harpegnathos saltator.</title>
        <authorList>
            <person name="Bonasio R."/>
            <person name="Zhang G."/>
            <person name="Ye C."/>
            <person name="Mutti N.S."/>
            <person name="Fang X."/>
            <person name="Qin N."/>
            <person name="Donahue G."/>
            <person name="Yang P."/>
            <person name="Li Q."/>
            <person name="Li C."/>
            <person name="Zhang P."/>
            <person name="Huang Z."/>
            <person name="Berger S.L."/>
            <person name="Reinberg D."/>
            <person name="Wang J."/>
            <person name="Liebig J."/>
        </authorList>
    </citation>
    <scope>NUCLEOTIDE SEQUENCE [LARGE SCALE GENOMIC DNA]</scope>
    <source>
        <strain evidence="8 9">Hsal</strain>
    </source>
</reference>
<dbReference type="InterPro" id="IPR002173">
    <property type="entry name" value="Carboh/pur_kinase_PfkB_CS"/>
</dbReference>
<gene>
    <name evidence="8" type="ORF">BHV28_08180</name>
</gene>
<evidence type="ECO:0000256" key="5">
    <source>
        <dbReference type="ARBA" id="ARBA00022840"/>
    </source>
</evidence>
<keyword evidence="4" id="KW-0418">Kinase</keyword>
<dbReference type="Gene3D" id="3.40.1190.20">
    <property type="match status" value="1"/>
</dbReference>
<evidence type="ECO:0000259" key="7">
    <source>
        <dbReference type="Pfam" id="PF00294"/>
    </source>
</evidence>
<dbReference type="FunFam" id="3.40.1190.20:FF:000001">
    <property type="entry name" value="Phosphofructokinase"/>
    <property type="match status" value="1"/>
</dbReference>
<dbReference type="Proteomes" id="UP000188912">
    <property type="component" value="Chromosome"/>
</dbReference>
<dbReference type="AlphaFoldDB" id="A0A1U9JUG3"/>
<reference evidence="8 9" key="2">
    <citation type="journal article" date="2016" name="Sci. Rep.">
        <title>The genome of Rhizobiales bacteria in predatory ants reveals urease gene functions but no genes for nitrogen fixation.</title>
        <authorList>
            <person name="Neuvonen M.M."/>
            <person name="Tamarit D."/>
            <person name="Naslund K."/>
            <person name="Liebig J."/>
            <person name="Feldhaar H."/>
            <person name="Moran N.A."/>
            <person name="Guy L."/>
            <person name="Andersson S.G."/>
        </authorList>
    </citation>
    <scope>NUCLEOTIDE SEQUENCE [LARGE SCALE GENOMIC DNA]</scope>
    <source>
        <strain evidence="8 9">Hsal</strain>
    </source>
</reference>
<dbReference type="EMBL" id="CP017315">
    <property type="protein sequence ID" value="AQS41517.1"/>
    <property type="molecule type" value="Genomic_DNA"/>
</dbReference>
<dbReference type="PIRSF" id="PIRSF000535">
    <property type="entry name" value="1PFK/6PFK/LacC"/>
    <property type="match status" value="1"/>
</dbReference>
<evidence type="ECO:0000256" key="3">
    <source>
        <dbReference type="ARBA" id="ARBA00022741"/>
    </source>
</evidence>
<sequence>MGKVLTVTFNPTVDAACETDVVRPTHKVRTREESFHPGGGGINVARIVERLGGSVTALYARGGVMGAVLDQLLEKRGIKSKIVAVEGNTRINNVIHEVSTGMEYRFIAEGPILTEKEWRKCLAETEKLDWDWLVVSGSLPRGVPLTVYDDYTEMAKKRGASIVLDTSGKGLQHIIEHGGATLVKPSQGEFEACMQRSFHSVPEMAATAQQLIHKGAAEIIAITLGHQGAVLITANKTLYLPSPAVKVFSASGAGDSFIGGMVHALSKGIDVEDSFRLGIACGSAAVMEKGTGLCQVENIRRLYQDLEPKKAVLDILPE</sequence>
<keyword evidence="2 6" id="KW-0808">Transferase</keyword>
<dbReference type="GO" id="GO:0005829">
    <property type="term" value="C:cytosol"/>
    <property type="evidence" value="ECO:0007669"/>
    <property type="project" value="TreeGrafter"/>
</dbReference>
<dbReference type="Pfam" id="PF00294">
    <property type="entry name" value="PfkB"/>
    <property type="match status" value="1"/>
</dbReference>
<dbReference type="STRING" id="1902579.BHV28_08180"/>
<evidence type="ECO:0000256" key="6">
    <source>
        <dbReference type="PIRNR" id="PIRNR000535"/>
    </source>
</evidence>
<keyword evidence="5" id="KW-0067">ATP-binding</keyword>
<evidence type="ECO:0000256" key="2">
    <source>
        <dbReference type="ARBA" id="ARBA00022679"/>
    </source>
</evidence>